<organism evidence="1 2">
    <name type="scientific">Candidatus Amesbacteria bacterium GW2011_GWC2_45_19</name>
    <dbReference type="NCBI Taxonomy" id="1618366"/>
    <lineage>
        <taxon>Bacteria</taxon>
        <taxon>Candidatus Amesiibacteriota</taxon>
    </lineage>
</organism>
<reference evidence="1 2" key="1">
    <citation type="journal article" date="2015" name="Nature">
        <title>rRNA introns, odd ribosomes, and small enigmatic genomes across a large radiation of phyla.</title>
        <authorList>
            <person name="Brown C.T."/>
            <person name="Hug L.A."/>
            <person name="Thomas B.C."/>
            <person name="Sharon I."/>
            <person name="Castelle C.J."/>
            <person name="Singh A."/>
            <person name="Wilkins M.J."/>
            <person name="Williams K.H."/>
            <person name="Banfield J.F."/>
        </authorList>
    </citation>
    <scope>NUCLEOTIDE SEQUENCE [LARGE SCALE GENOMIC DNA]</scope>
</reference>
<sequence>MSKKFKLLLKGKTCVFIDWANVYGWRQSLKTEVDPAKLYHHLKSYKTVEEIRFYYGTDNNSKSKTFMKKMSPRFPQGRD</sequence>
<protein>
    <recommendedName>
        <fullName evidence="3">NYN domain-containing protein</fullName>
    </recommendedName>
</protein>
<comment type="caution">
    <text evidence="1">The sequence shown here is derived from an EMBL/GenBank/DDBJ whole genome shotgun (WGS) entry which is preliminary data.</text>
</comment>
<dbReference type="AlphaFoldDB" id="A0A0G1PCV5"/>
<proteinExistence type="predicted"/>
<name>A0A0G1PCV5_9BACT</name>
<dbReference type="Gene3D" id="3.40.50.1010">
    <property type="entry name" value="5'-nuclease"/>
    <property type="match status" value="1"/>
</dbReference>
<gene>
    <name evidence="1" type="ORF">UX05_C0002G0009</name>
</gene>
<dbReference type="EMBL" id="LCKS01000002">
    <property type="protein sequence ID" value="KKU03253.1"/>
    <property type="molecule type" value="Genomic_DNA"/>
</dbReference>
<evidence type="ECO:0008006" key="3">
    <source>
        <dbReference type="Google" id="ProtNLM"/>
    </source>
</evidence>
<evidence type="ECO:0000313" key="2">
    <source>
        <dbReference type="Proteomes" id="UP000034264"/>
    </source>
</evidence>
<accession>A0A0G1PCV5</accession>
<dbReference type="Proteomes" id="UP000034264">
    <property type="component" value="Unassembled WGS sequence"/>
</dbReference>
<evidence type="ECO:0000313" key="1">
    <source>
        <dbReference type="EMBL" id="KKU03253.1"/>
    </source>
</evidence>